<keyword evidence="1" id="KW-0482">Metalloprotease</keyword>
<dbReference type="InterPro" id="IPR050439">
    <property type="entry name" value="ADAMTS_ADAMTS-like"/>
</dbReference>
<dbReference type="Gene3D" id="3.40.390.10">
    <property type="entry name" value="Collagenase (Catalytic Domain)"/>
    <property type="match status" value="1"/>
</dbReference>
<dbReference type="STRING" id="29172.A0A0D8XLL4"/>
<keyword evidence="1" id="KW-0378">Hydrolase</keyword>
<dbReference type="PANTHER" id="PTHR13723">
    <property type="entry name" value="ADAMTS A DISINTEGRIN AND METALLOPROTEASE WITH THROMBOSPONDIN MOTIFS PROTEASE"/>
    <property type="match status" value="1"/>
</dbReference>
<dbReference type="GO" id="GO:0031012">
    <property type="term" value="C:extracellular matrix"/>
    <property type="evidence" value="ECO:0007669"/>
    <property type="project" value="TreeGrafter"/>
</dbReference>
<dbReference type="Proteomes" id="UP000053766">
    <property type="component" value="Unassembled WGS sequence"/>
</dbReference>
<dbReference type="OrthoDB" id="5842692at2759"/>
<keyword evidence="1" id="KW-0645">Protease</keyword>
<organism evidence="1 2">
    <name type="scientific">Dictyocaulus viviparus</name>
    <name type="common">Bovine lungworm</name>
    <dbReference type="NCBI Taxonomy" id="29172"/>
    <lineage>
        <taxon>Eukaryota</taxon>
        <taxon>Metazoa</taxon>
        <taxon>Ecdysozoa</taxon>
        <taxon>Nematoda</taxon>
        <taxon>Chromadorea</taxon>
        <taxon>Rhabditida</taxon>
        <taxon>Rhabditina</taxon>
        <taxon>Rhabditomorpha</taxon>
        <taxon>Strongyloidea</taxon>
        <taxon>Metastrongylidae</taxon>
        <taxon>Dictyocaulus</taxon>
    </lineage>
</organism>
<evidence type="ECO:0000313" key="2">
    <source>
        <dbReference type="Proteomes" id="UP000053766"/>
    </source>
</evidence>
<dbReference type="InterPro" id="IPR024079">
    <property type="entry name" value="MetalloPept_cat_dom_sf"/>
</dbReference>
<dbReference type="GO" id="GO:0030198">
    <property type="term" value="P:extracellular matrix organization"/>
    <property type="evidence" value="ECO:0007669"/>
    <property type="project" value="TreeGrafter"/>
</dbReference>
<keyword evidence="2" id="KW-1185">Reference proteome</keyword>
<accession>A0A0D8XLL4</accession>
<dbReference type="SUPFAM" id="SSF55486">
    <property type="entry name" value="Metalloproteases ('zincins'), catalytic domain"/>
    <property type="match status" value="1"/>
</dbReference>
<name>A0A0D8XLL4_DICVI</name>
<dbReference type="GO" id="GO:0004222">
    <property type="term" value="F:metalloendopeptidase activity"/>
    <property type="evidence" value="ECO:0007669"/>
    <property type="project" value="TreeGrafter"/>
</dbReference>
<proteinExistence type="predicted"/>
<evidence type="ECO:0000313" key="1">
    <source>
        <dbReference type="EMBL" id="KJH45425.1"/>
    </source>
</evidence>
<gene>
    <name evidence="1" type="ORF">DICVIV_08504</name>
</gene>
<dbReference type="AlphaFoldDB" id="A0A0D8XLL4"/>
<reference evidence="2" key="2">
    <citation type="journal article" date="2016" name="Sci. Rep.">
        <title>Dictyocaulus viviparus genome, variome and transcriptome elucidate lungworm biology and support future intervention.</title>
        <authorList>
            <person name="McNulty S.N."/>
            <person name="Strube C."/>
            <person name="Rosa B.A."/>
            <person name="Martin J.C."/>
            <person name="Tyagi R."/>
            <person name="Choi Y.J."/>
            <person name="Wang Q."/>
            <person name="Hallsworth Pepin K."/>
            <person name="Zhang X."/>
            <person name="Ozersky P."/>
            <person name="Wilson R.K."/>
            <person name="Sternberg P.W."/>
            <person name="Gasser R.B."/>
            <person name="Mitreva M."/>
        </authorList>
    </citation>
    <scope>NUCLEOTIDE SEQUENCE [LARGE SCALE GENOMIC DNA]</scope>
    <source>
        <strain evidence="2">HannoverDv2000</strain>
    </source>
</reference>
<dbReference type="PANTHER" id="PTHR13723:SF278">
    <property type="entry name" value="ADAM METALLOPEPTIDASE WITH THROMBOSPONDIN TYPE 1 MOTIF A, ISOFORM B"/>
    <property type="match status" value="1"/>
</dbReference>
<dbReference type="EMBL" id="KN716408">
    <property type="protein sequence ID" value="KJH45425.1"/>
    <property type="molecule type" value="Genomic_DNA"/>
</dbReference>
<protein>
    <submittedName>
        <fullName evidence="1">Reprolysin family zinc metalloprotease</fullName>
    </submittedName>
</protein>
<reference evidence="1 2" key="1">
    <citation type="submission" date="2013-11" db="EMBL/GenBank/DDBJ databases">
        <title>Draft genome of the bovine lungworm Dictyocaulus viviparus.</title>
        <authorList>
            <person name="Mitreva M."/>
        </authorList>
    </citation>
    <scope>NUCLEOTIDE SEQUENCE [LARGE SCALE GENOMIC DNA]</scope>
    <source>
        <strain evidence="1 2">HannoverDv2000</strain>
    </source>
</reference>
<sequence>MCDAGPHVTSNAQDTLHQFCRWQKLYNDEDDESPNHHDVAILLTRGDICRSKSDRSSKVKFSDIAFSPNCLTLAPGKCDTLGLAELGTMCDPGKSCAIIEDNGLSAAFTIAHELGHIRLCVPKPSLPKSGMFIQQGILRNPK</sequence>
<dbReference type="GO" id="GO:0006508">
    <property type="term" value="P:proteolysis"/>
    <property type="evidence" value="ECO:0007669"/>
    <property type="project" value="UniProtKB-KW"/>
</dbReference>